<evidence type="ECO:0000313" key="4">
    <source>
        <dbReference type="Proteomes" id="UP001289374"/>
    </source>
</evidence>
<comment type="caution">
    <text evidence="3">The sequence shown here is derived from an EMBL/GenBank/DDBJ whole genome shotgun (WGS) entry which is preliminary data.</text>
</comment>
<keyword evidence="2" id="KW-0812">Transmembrane</keyword>
<accession>A0AAE1WI69</accession>
<gene>
    <name evidence="3" type="ORF">Sango_1836500</name>
</gene>
<reference evidence="3" key="1">
    <citation type="submission" date="2020-06" db="EMBL/GenBank/DDBJ databases">
        <authorList>
            <person name="Li T."/>
            <person name="Hu X."/>
            <person name="Zhang T."/>
            <person name="Song X."/>
            <person name="Zhang H."/>
            <person name="Dai N."/>
            <person name="Sheng W."/>
            <person name="Hou X."/>
            <person name="Wei L."/>
        </authorList>
    </citation>
    <scope>NUCLEOTIDE SEQUENCE</scope>
    <source>
        <strain evidence="3">K16</strain>
        <tissue evidence="3">Leaf</tissue>
    </source>
</reference>
<dbReference type="AlphaFoldDB" id="A0AAE1WI69"/>
<dbReference type="Pfam" id="PF06708">
    <property type="entry name" value="DUF1195"/>
    <property type="match status" value="1"/>
</dbReference>
<feature type="compositionally biased region" description="Low complexity" evidence="1">
    <location>
        <begin position="7"/>
        <end position="23"/>
    </location>
</feature>
<sequence length="222" mass="24523">MKDDDALPVSTPTSLSVLSSSSPGISKKDHYSDASGLFGRGRYKFWALAAILLLAFCSMLAGTVTLHWSAGNLNRLGEEYNSPAAEDLDVLDLEEREKLVKHMWDAYTSSQHIGSGGFWQEAFVAAYEDLTSEVPEVRDSAILEIARMSIRYIPHSTLPSWSYGLQWCQVERGRRCWCMGDGNGGLTAGLAWNGARTWKIEHSKFKPKTSGHQAMTSAESNL</sequence>
<dbReference type="InterPro" id="IPR010608">
    <property type="entry name" value="DUF1195"/>
</dbReference>
<dbReference type="EMBL" id="JACGWL010000010">
    <property type="protein sequence ID" value="KAK4393657.1"/>
    <property type="molecule type" value="Genomic_DNA"/>
</dbReference>
<evidence type="ECO:0000256" key="2">
    <source>
        <dbReference type="SAM" id="Phobius"/>
    </source>
</evidence>
<protein>
    <submittedName>
        <fullName evidence="3">Uncharacterized protein</fullName>
    </submittedName>
</protein>
<name>A0AAE1WI69_9LAMI</name>
<feature type="transmembrane region" description="Helical" evidence="2">
    <location>
        <begin position="45"/>
        <end position="66"/>
    </location>
</feature>
<evidence type="ECO:0000256" key="1">
    <source>
        <dbReference type="SAM" id="MobiDB-lite"/>
    </source>
</evidence>
<keyword evidence="4" id="KW-1185">Reference proteome</keyword>
<dbReference type="PANTHER" id="PTHR34358">
    <property type="entry name" value="OS03G0411600 PROTEIN"/>
    <property type="match status" value="1"/>
</dbReference>
<dbReference type="Proteomes" id="UP001289374">
    <property type="component" value="Unassembled WGS sequence"/>
</dbReference>
<organism evidence="3 4">
    <name type="scientific">Sesamum angolense</name>
    <dbReference type="NCBI Taxonomy" id="2727404"/>
    <lineage>
        <taxon>Eukaryota</taxon>
        <taxon>Viridiplantae</taxon>
        <taxon>Streptophyta</taxon>
        <taxon>Embryophyta</taxon>
        <taxon>Tracheophyta</taxon>
        <taxon>Spermatophyta</taxon>
        <taxon>Magnoliopsida</taxon>
        <taxon>eudicotyledons</taxon>
        <taxon>Gunneridae</taxon>
        <taxon>Pentapetalae</taxon>
        <taxon>asterids</taxon>
        <taxon>lamiids</taxon>
        <taxon>Lamiales</taxon>
        <taxon>Pedaliaceae</taxon>
        <taxon>Sesamum</taxon>
    </lineage>
</organism>
<feature type="region of interest" description="Disordered" evidence="1">
    <location>
        <begin position="1"/>
        <end position="28"/>
    </location>
</feature>
<evidence type="ECO:0000313" key="3">
    <source>
        <dbReference type="EMBL" id="KAK4393657.1"/>
    </source>
</evidence>
<reference evidence="3" key="2">
    <citation type="journal article" date="2024" name="Plant">
        <title>Genomic evolution and insights into agronomic trait innovations of Sesamum species.</title>
        <authorList>
            <person name="Miao H."/>
            <person name="Wang L."/>
            <person name="Qu L."/>
            <person name="Liu H."/>
            <person name="Sun Y."/>
            <person name="Le M."/>
            <person name="Wang Q."/>
            <person name="Wei S."/>
            <person name="Zheng Y."/>
            <person name="Lin W."/>
            <person name="Duan Y."/>
            <person name="Cao H."/>
            <person name="Xiong S."/>
            <person name="Wang X."/>
            <person name="Wei L."/>
            <person name="Li C."/>
            <person name="Ma Q."/>
            <person name="Ju M."/>
            <person name="Zhao R."/>
            <person name="Li G."/>
            <person name="Mu C."/>
            <person name="Tian Q."/>
            <person name="Mei H."/>
            <person name="Zhang T."/>
            <person name="Gao T."/>
            <person name="Zhang H."/>
        </authorList>
    </citation>
    <scope>NUCLEOTIDE SEQUENCE</scope>
    <source>
        <strain evidence="3">K16</strain>
    </source>
</reference>
<keyword evidence="2" id="KW-1133">Transmembrane helix</keyword>
<dbReference type="PANTHER" id="PTHR34358:SF2">
    <property type="entry name" value="OS03G0411600 PROTEIN"/>
    <property type="match status" value="1"/>
</dbReference>
<keyword evidence="2" id="KW-0472">Membrane</keyword>
<proteinExistence type="predicted"/>